<protein>
    <submittedName>
        <fullName evidence="1">Uncharacterized protein</fullName>
    </submittedName>
</protein>
<reference evidence="2" key="1">
    <citation type="submission" date="2015-01" db="EMBL/GenBank/DDBJ databases">
        <authorList>
            <person name="Aksoy S."/>
            <person name="Warren W."/>
            <person name="Wilson R.K."/>
        </authorList>
    </citation>
    <scope>NUCLEOTIDE SEQUENCE [LARGE SCALE GENOMIC DNA]</scope>
    <source>
        <strain evidence="2">IAEA</strain>
    </source>
</reference>
<keyword evidence="2" id="KW-1185">Reference proteome</keyword>
<evidence type="ECO:0000313" key="2">
    <source>
        <dbReference type="Proteomes" id="UP000092460"/>
    </source>
</evidence>
<reference evidence="1" key="2">
    <citation type="submission" date="2020-05" db="UniProtKB">
        <authorList>
            <consortium name="EnsemblMetazoa"/>
        </authorList>
    </citation>
    <scope>IDENTIFICATION</scope>
    <source>
        <strain evidence="1">IAEA</strain>
    </source>
</reference>
<sequence length="65" mass="7695">MVFTLSNGSLMFYPFSAEKYRHEVHATVYRCKLRNLVGTVLSREIHVRGGKCYKIFFFFITKRLS</sequence>
<dbReference type="Proteomes" id="UP000092460">
    <property type="component" value="Unassembled WGS sequence"/>
</dbReference>
<dbReference type="AlphaFoldDB" id="A0A1B0B430"/>
<proteinExistence type="predicted"/>
<evidence type="ECO:0000313" key="1">
    <source>
        <dbReference type="EnsemblMetazoa" id="GPPI018207-PA"/>
    </source>
</evidence>
<name>A0A1B0B430_9MUSC</name>
<dbReference type="Gene3D" id="2.60.40.10">
    <property type="entry name" value="Immunoglobulins"/>
    <property type="match status" value="1"/>
</dbReference>
<organism evidence="1 2">
    <name type="scientific">Glossina palpalis gambiensis</name>
    <dbReference type="NCBI Taxonomy" id="67801"/>
    <lineage>
        <taxon>Eukaryota</taxon>
        <taxon>Metazoa</taxon>
        <taxon>Ecdysozoa</taxon>
        <taxon>Arthropoda</taxon>
        <taxon>Hexapoda</taxon>
        <taxon>Insecta</taxon>
        <taxon>Pterygota</taxon>
        <taxon>Neoptera</taxon>
        <taxon>Endopterygota</taxon>
        <taxon>Diptera</taxon>
        <taxon>Brachycera</taxon>
        <taxon>Muscomorpha</taxon>
        <taxon>Hippoboscoidea</taxon>
        <taxon>Glossinidae</taxon>
        <taxon>Glossina</taxon>
    </lineage>
</organism>
<dbReference type="VEuPathDB" id="VectorBase:GPPI018207"/>
<dbReference type="EnsemblMetazoa" id="GPPI018207-RA">
    <property type="protein sequence ID" value="GPPI018207-PA"/>
    <property type="gene ID" value="GPPI018207"/>
</dbReference>
<accession>A0A1B0B430</accession>
<dbReference type="STRING" id="67801.A0A1B0B430"/>
<dbReference type="EMBL" id="JXJN01008158">
    <property type="status" value="NOT_ANNOTATED_CDS"/>
    <property type="molecule type" value="Genomic_DNA"/>
</dbReference>
<dbReference type="InterPro" id="IPR013783">
    <property type="entry name" value="Ig-like_fold"/>
</dbReference>